<name>A0A3Y4YLU5_SALET</name>
<evidence type="ECO:0000313" key="2">
    <source>
        <dbReference type="EMBL" id="EBP4060285.1"/>
    </source>
</evidence>
<organism evidence="2">
    <name type="scientific">Salmonella enterica I</name>
    <dbReference type="NCBI Taxonomy" id="59201"/>
    <lineage>
        <taxon>Bacteria</taxon>
        <taxon>Pseudomonadati</taxon>
        <taxon>Pseudomonadota</taxon>
        <taxon>Gammaproteobacteria</taxon>
        <taxon>Enterobacterales</taxon>
        <taxon>Enterobacteriaceae</taxon>
        <taxon>Salmonella</taxon>
    </lineage>
</organism>
<comment type="caution">
    <text evidence="2">The sequence shown here is derived from an EMBL/GenBank/DDBJ whole genome shotgun (WGS) entry which is preliminary data.</text>
</comment>
<protein>
    <submittedName>
        <fullName evidence="2">IS66 family insertion sequence element accessory protein TnpB</fullName>
    </submittedName>
</protein>
<dbReference type="InterPro" id="IPR009057">
    <property type="entry name" value="Homeodomain-like_sf"/>
</dbReference>
<evidence type="ECO:0000256" key="1">
    <source>
        <dbReference type="ARBA" id="ARBA00009964"/>
    </source>
</evidence>
<dbReference type="Pfam" id="PF01527">
    <property type="entry name" value="HTH_Tnp_1"/>
    <property type="match status" value="1"/>
</dbReference>
<dbReference type="InterPro" id="IPR002514">
    <property type="entry name" value="Transposase_8"/>
</dbReference>
<dbReference type="InterPro" id="IPR008878">
    <property type="entry name" value="Transposase_IS66_Orf2"/>
</dbReference>
<dbReference type="NCBIfam" id="NF033819">
    <property type="entry name" value="IS66_TnpB"/>
    <property type="match status" value="1"/>
</dbReference>
<accession>A0A3Y4YLU5</accession>
<reference evidence="2" key="1">
    <citation type="submission" date="2018-07" db="EMBL/GenBank/DDBJ databases">
        <authorList>
            <consortium name="GenomeTrakr network: Whole genome sequencing for foodborne pathogen traceback"/>
        </authorList>
    </citation>
    <scope>NUCLEOTIDE SEQUENCE</scope>
    <source>
        <strain evidence="2">MDH-2013-00175</strain>
    </source>
</reference>
<dbReference type="PANTHER" id="PTHR36455">
    <property type="match status" value="1"/>
</dbReference>
<dbReference type="GO" id="GO:0003677">
    <property type="term" value="F:DNA binding"/>
    <property type="evidence" value="ECO:0007669"/>
    <property type="project" value="InterPro"/>
</dbReference>
<dbReference type="Pfam" id="PF05717">
    <property type="entry name" value="TnpB_IS66"/>
    <property type="match status" value="1"/>
</dbReference>
<sequence>MTPGRRKGCPNYSPEFKHQLVAASCEPGISISKLALENGINANLLFKWRQQWREGKLLLPSTNLPQLLSVTLNAPAGPLAVQSELPAEEPETLSITCEVAFRHGTPSLNGTVSEKLLTLTDTGAQTVIPLPTSTKIWLVAGVTDMRNGFNGLAAKVLTTLKDDPMSGHVFIFRGRSGSQVKLLWSTGDGLCLLTKRLERGRFAWPSARDGKVFLTPAQLAMLMEGIDWRQPKRLLTSLTML</sequence>
<dbReference type="SUPFAM" id="SSF46689">
    <property type="entry name" value="Homeodomain-like"/>
    <property type="match status" value="1"/>
</dbReference>
<dbReference type="EMBL" id="AAGLQK010000033">
    <property type="protein sequence ID" value="EBP4060285.1"/>
    <property type="molecule type" value="Genomic_DNA"/>
</dbReference>
<dbReference type="AlphaFoldDB" id="A0A3Y4YLU5"/>
<dbReference type="PANTHER" id="PTHR36455:SF1">
    <property type="entry name" value="BLR8292 PROTEIN"/>
    <property type="match status" value="1"/>
</dbReference>
<dbReference type="GO" id="GO:0006313">
    <property type="term" value="P:DNA transposition"/>
    <property type="evidence" value="ECO:0007669"/>
    <property type="project" value="InterPro"/>
</dbReference>
<comment type="similarity">
    <text evidence="1">Belongs to the transposase 8 family.</text>
</comment>
<dbReference type="GO" id="GO:0004803">
    <property type="term" value="F:transposase activity"/>
    <property type="evidence" value="ECO:0007669"/>
    <property type="project" value="InterPro"/>
</dbReference>
<gene>
    <name evidence="2" type="primary">tnpB</name>
    <name evidence="2" type="ORF">Z599_21565</name>
</gene>
<proteinExistence type="inferred from homology"/>